<evidence type="ECO:0008006" key="4">
    <source>
        <dbReference type="Google" id="ProtNLM"/>
    </source>
</evidence>
<proteinExistence type="predicted"/>
<protein>
    <recommendedName>
        <fullName evidence="4">DUF11 domain-containing protein</fullName>
    </recommendedName>
</protein>
<evidence type="ECO:0000313" key="3">
    <source>
        <dbReference type="Proteomes" id="UP000231143"/>
    </source>
</evidence>
<comment type="caution">
    <text evidence="2">The sequence shown here is derived from an EMBL/GenBank/DDBJ whole genome shotgun (WGS) entry which is preliminary data.</text>
</comment>
<accession>A0A2H0DYI6</accession>
<feature type="transmembrane region" description="Helical" evidence="1">
    <location>
        <begin position="72"/>
        <end position="93"/>
    </location>
</feature>
<keyword evidence="1" id="KW-1133">Transmembrane helix</keyword>
<dbReference type="EMBL" id="PCTT01000031">
    <property type="protein sequence ID" value="PIP87041.1"/>
    <property type="molecule type" value="Genomic_DNA"/>
</dbReference>
<evidence type="ECO:0000256" key="1">
    <source>
        <dbReference type="SAM" id="Phobius"/>
    </source>
</evidence>
<keyword evidence="1" id="KW-0472">Membrane</keyword>
<dbReference type="AlphaFoldDB" id="A0A2H0DYI6"/>
<gene>
    <name evidence="2" type="ORF">COW81_02375</name>
</gene>
<name>A0A2H0DYI6_9BACT</name>
<sequence>MEESSNRLEELKKRLYSRTQKIKNPTMKQSGTHKSFDISEDWETTYKNEPEDTSNMVLLRDQDMPRKKQHSFLNKALVLAGLFFLAAVLYALFSFSTGQGVISSDNIEIKVSGPISVSAGEILSLQLDIRNKNNVELEYVDLLVEYPEGTRDPKDLSKELKRSRIPLGNIDSGKKIDQIIESVLFGEEGDRKEISIGIEYRVPGSNAIFFADRTYEVEIVSSPITMNVESATSVNSGELMEFVVTITPNSSEGIGKTLLVAEYPFGFEYVESSIEPTYDDNVWEISGIKAGQKQRIVITGRMVGQNNEERTFRFTVGLPKEFDEKIIGTPFLTHSRSITIEKSFLGMSIALNGSTAEDSVASINSQIRGDISWQNNLSSRVDNVVLELSLKGDMLNKLSVSSGSGFFRSTDDTIVWDERSIKGFSSIGARESGSTSFSFKSLDVSKIAGLLKDPKITLTAKITGTSFNDDGVPEKITTTMVKYITINTEINLSASAKYFSGPFINNGPLPPKANSETTYTVTLSASNAINKVTGTRVTATLPAYARWMGVVSPSNEKITYNAIGGQIVWDIGDLESGVGYSNPSREVSFQIAITPSTSQIGASPELIQNPHIEARDTVTDKQLSRDVSRNVTTNIQNDPGFKTDFAFVVGE</sequence>
<dbReference type="Proteomes" id="UP000231143">
    <property type="component" value="Unassembled WGS sequence"/>
</dbReference>
<reference evidence="2 3" key="1">
    <citation type="submission" date="2017-09" db="EMBL/GenBank/DDBJ databases">
        <title>Depth-based differentiation of microbial function through sediment-hosted aquifers and enrichment of novel symbionts in the deep terrestrial subsurface.</title>
        <authorList>
            <person name="Probst A.J."/>
            <person name="Ladd B."/>
            <person name="Jarett J.K."/>
            <person name="Geller-Mcgrath D.E."/>
            <person name="Sieber C.M."/>
            <person name="Emerson J.B."/>
            <person name="Anantharaman K."/>
            <person name="Thomas B.C."/>
            <person name="Malmstrom R."/>
            <person name="Stieglmeier M."/>
            <person name="Klingl A."/>
            <person name="Woyke T."/>
            <person name="Ryan C.M."/>
            <person name="Banfield J.F."/>
        </authorList>
    </citation>
    <scope>NUCLEOTIDE SEQUENCE [LARGE SCALE GENOMIC DNA]</scope>
    <source>
        <strain evidence="2">CG22_combo_CG10-13_8_21_14_all_36_13</strain>
    </source>
</reference>
<organism evidence="2 3">
    <name type="scientific">Candidatus Campbellbacteria bacterium CG22_combo_CG10-13_8_21_14_all_36_13</name>
    <dbReference type="NCBI Taxonomy" id="1974529"/>
    <lineage>
        <taxon>Bacteria</taxon>
        <taxon>Candidatus Campbelliibacteriota</taxon>
    </lineage>
</organism>
<keyword evidence="1" id="KW-0812">Transmembrane</keyword>
<evidence type="ECO:0000313" key="2">
    <source>
        <dbReference type="EMBL" id="PIP87041.1"/>
    </source>
</evidence>